<evidence type="ECO:0000256" key="4">
    <source>
        <dbReference type="ARBA" id="ARBA00023163"/>
    </source>
</evidence>
<dbReference type="InterPro" id="IPR039538">
    <property type="entry name" value="BetI_C"/>
</dbReference>
<evidence type="ECO:0000259" key="6">
    <source>
        <dbReference type="PROSITE" id="PS50977"/>
    </source>
</evidence>
<feature type="DNA-binding region" description="H-T-H motif" evidence="5">
    <location>
        <begin position="28"/>
        <end position="47"/>
    </location>
</feature>
<dbReference type="Pfam" id="PF00440">
    <property type="entry name" value="TetR_N"/>
    <property type="match status" value="1"/>
</dbReference>
<evidence type="ECO:0000256" key="1">
    <source>
        <dbReference type="ARBA" id="ARBA00022491"/>
    </source>
</evidence>
<evidence type="ECO:0000256" key="3">
    <source>
        <dbReference type="ARBA" id="ARBA00023125"/>
    </source>
</evidence>
<keyword evidence="3 5" id="KW-0238">DNA-binding</keyword>
<comment type="caution">
    <text evidence="7">The sequence shown here is derived from an EMBL/GenBank/DDBJ whole genome shotgun (WGS) entry which is preliminary data.</text>
</comment>
<protein>
    <submittedName>
        <fullName evidence="7">TetR family transcriptional regulator</fullName>
    </submittedName>
</protein>
<keyword evidence="8" id="KW-1185">Reference proteome</keyword>
<evidence type="ECO:0000313" key="8">
    <source>
        <dbReference type="Proteomes" id="UP000658127"/>
    </source>
</evidence>
<keyword evidence="1" id="KW-0678">Repressor</keyword>
<reference evidence="8" key="1">
    <citation type="journal article" date="2019" name="Int. J. Syst. Evol. Microbiol.">
        <title>The Global Catalogue of Microorganisms (GCM) 10K type strain sequencing project: providing services to taxonomists for standard genome sequencing and annotation.</title>
        <authorList>
            <consortium name="The Broad Institute Genomics Platform"/>
            <consortium name="The Broad Institute Genome Sequencing Center for Infectious Disease"/>
            <person name="Wu L."/>
            <person name="Ma J."/>
        </authorList>
    </citation>
    <scope>NUCLEOTIDE SEQUENCE [LARGE SCALE GENOMIC DNA]</scope>
    <source>
        <strain evidence="8">CGMCC 4.7329</strain>
    </source>
</reference>
<dbReference type="PANTHER" id="PTHR30055">
    <property type="entry name" value="HTH-TYPE TRANSCRIPTIONAL REGULATOR RUTR"/>
    <property type="match status" value="1"/>
</dbReference>
<dbReference type="Proteomes" id="UP000658127">
    <property type="component" value="Unassembled WGS sequence"/>
</dbReference>
<dbReference type="SUPFAM" id="SSF46689">
    <property type="entry name" value="Homeodomain-like"/>
    <property type="match status" value="1"/>
</dbReference>
<dbReference type="Pfam" id="PF13977">
    <property type="entry name" value="TetR_C_6"/>
    <property type="match status" value="1"/>
</dbReference>
<dbReference type="InterPro" id="IPR009057">
    <property type="entry name" value="Homeodomain-like_sf"/>
</dbReference>
<dbReference type="InterPro" id="IPR050109">
    <property type="entry name" value="HTH-type_TetR-like_transc_reg"/>
</dbReference>
<dbReference type="EMBL" id="BMNE01000002">
    <property type="protein sequence ID" value="GGN76251.1"/>
    <property type="molecule type" value="Genomic_DNA"/>
</dbReference>
<dbReference type="InterPro" id="IPR036271">
    <property type="entry name" value="Tet_transcr_reg_TetR-rel_C_sf"/>
</dbReference>
<dbReference type="RefSeq" id="WP_189026559.1">
    <property type="nucleotide sequence ID" value="NZ_BMNE01000002.1"/>
</dbReference>
<dbReference type="Gene3D" id="1.10.357.10">
    <property type="entry name" value="Tetracycline Repressor, domain 2"/>
    <property type="match status" value="1"/>
</dbReference>
<dbReference type="InterPro" id="IPR001647">
    <property type="entry name" value="HTH_TetR"/>
</dbReference>
<evidence type="ECO:0000256" key="2">
    <source>
        <dbReference type="ARBA" id="ARBA00023015"/>
    </source>
</evidence>
<proteinExistence type="predicted"/>
<accession>A0ABQ2K8V2</accession>
<keyword evidence="4" id="KW-0804">Transcription</keyword>
<dbReference type="PANTHER" id="PTHR30055:SF219">
    <property type="entry name" value="TRANSCRIPTIONAL REGULATORY PROTEIN"/>
    <property type="match status" value="1"/>
</dbReference>
<dbReference type="SUPFAM" id="SSF48498">
    <property type="entry name" value="Tetracyclin repressor-like, C-terminal domain"/>
    <property type="match status" value="1"/>
</dbReference>
<name>A0ABQ2K8V2_9NOCA</name>
<dbReference type="PROSITE" id="PS50977">
    <property type="entry name" value="HTH_TETR_2"/>
    <property type="match status" value="1"/>
</dbReference>
<sequence length="194" mass="20233">MSPQPSNRTALLEGALRCLARMPVDQVSARAVAAESGANLASIGYHFGSKDALVTAAVVAGLDRWLDEIAARASVVRAGADPADRFRRAVDAADASRGEHEGLARAYVVALGRAQHDPVVAERLIDGFRRTRPAVASVLGLGVDDIGVDAGALMHAMFTGLLVQSLLDEDLALSGDRIADALRRIADTLAGQGN</sequence>
<keyword evidence="2" id="KW-0805">Transcription regulation</keyword>
<evidence type="ECO:0000256" key="5">
    <source>
        <dbReference type="PROSITE-ProRule" id="PRU00335"/>
    </source>
</evidence>
<evidence type="ECO:0000313" key="7">
    <source>
        <dbReference type="EMBL" id="GGN76251.1"/>
    </source>
</evidence>
<gene>
    <name evidence="7" type="primary">acrR</name>
    <name evidence="7" type="ORF">GCM10011610_21430</name>
</gene>
<feature type="domain" description="HTH tetR-type" evidence="6">
    <location>
        <begin position="5"/>
        <end position="65"/>
    </location>
</feature>
<organism evidence="7 8">
    <name type="scientific">Nocardia rhizosphaerihabitans</name>
    <dbReference type="NCBI Taxonomy" id="1691570"/>
    <lineage>
        <taxon>Bacteria</taxon>
        <taxon>Bacillati</taxon>
        <taxon>Actinomycetota</taxon>
        <taxon>Actinomycetes</taxon>
        <taxon>Mycobacteriales</taxon>
        <taxon>Nocardiaceae</taxon>
        <taxon>Nocardia</taxon>
    </lineage>
</organism>